<reference evidence="8 9" key="1">
    <citation type="submission" date="2024-09" db="EMBL/GenBank/DDBJ databases">
        <authorList>
            <person name="Sun Q."/>
            <person name="Mori K."/>
        </authorList>
    </citation>
    <scope>NUCLEOTIDE SEQUENCE [LARGE SCALE GENOMIC DNA]</scope>
    <source>
        <strain evidence="8 9">CCM 7468</strain>
    </source>
</reference>
<comment type="subcellular location">
    <subcellularLocation>
        <location evidence="1">Cell membrane</location>
        <topology evidence="1">Multi-pass membrane protein</topology>
    </subcellularLocation>
</comment>
<keyword evidence="9" id="KW-1185">Reference proteome</keyword>
<dbReference type="RefSeq" id="WP_377053428.1">
    <property type="nucleotide sequence ID" value="NZ_JBHLVZ010000069.1"/>
</dbReference>
<organism evidence="8 9">
    <name type="scientific">Muricoccus vinaceus</name>
    <dbReference type="NCBI Taxonomy" id="424704"/>
    <lineage>
        <taxon>Bacteria</taxon>
        <taxon>Pseudomonadati</taxon>
        <taxon>Pseudomonadota</taxon>
        <taxon>Alphaproteobacteria</taxon>
        <taxon>Acetobacterales</taxon>
        <taxon>Roseomonadaceae</taxon>
        <taxon>Muricoccus</taxon>
    </lineage>
</organism>
<keyword evidence="4 6" id="KW-1133">Transmembrane helix</keyword>
<dbReference type="EMBL" id="JBHLVZ010000069">
    <property type="protein sequence ID" value="MFC0387712.1"/>
    <property type="molecule type" value="Genomic_DNA"/>
</dbReference>
<evidence type="ECO:0000256" key="2">
    <source>
        <dbReference type="ARBA" id="ARBA00022475"/>
    </source>
</evidence>
<evidence type="ECO:0000256" key="4">
    <source>
        <dbReference type="ARBA" id="ARBA00022989"/>
    </source>
</evidence>
<feature type="transmembrane region" description="Helical" evidence="6">
    <location>
        <begin position="127"/>
        <end position="152"/>
    </location>
</feature>
<evidence type="ECO:0000256" key="5">
    <source>
        <dbReference type="ARBA" id="ARBA00023136"/>
    </source>
</evidence>
<evidence type="ECO:0000313" key="9">
    <source>
        <dbReference type="Proteomes" id="UP001589789"/>
    </source>
</evidence>
<evidence type="ECO:0000256" key="1">
    <source>
        <dbReference type="ARBA" id="ARBA00004651"/>
    </source>
</evidence>
<evidence type="ECO:0000256" key="3">
    <source>
        <dbReference type="ARBA" id="ARBA00022692"/>
    </source>
</evidence>
<evidence type="ECO:0000313" key="8">
    <source>
        <dbReference type="EMBL" id="MFC0387712.1"/>
    </source>
</evidence>
<feature type="transmembrane region" description="Helical" evidence="6">
    <location>
        <begin position="53"/>
        <end position="78"/>
    </location>
</feature>
<evidence type="ECO:0000259" key="7">
    <source>
        <dbReference type="Pfam" id="PF01292"/>
    </source>
</evidence>
<feature type="domain" description="Cytochrome b561 bacterial/Ni-hydrogenase" evidence="7">
    <location>
        <begin position="15"/>
        <end position="194"/>
    </location>
</feature>
<gene>
    <name evidence="8" type="ORF">ACFFIC_19515</name>
</gene>
<sequence>MPEARQVGPTVPGVHAITTRLAHPGVVTIVAAQLATSSVMTPPPRDGGGAGDLWFAAHTLLGLGAVAAVMLVWLAMLARPAGGTTPRSALFPWFSARRRIALAENITRVIRRIRAGRLPHAADTSGALAPAVHGLGLLVLSAVVVTGFLGWYGGFRALLAAHPVFTTLLWVYLSGHVGFALLHQGMGEGRLGYMFLAWRRDRQGTRL</sequence>
<dbReference type="Pfam" id="PF01292">
    <property type="entry name" value="Ni_hydr_CYTB"/>
    <property type="match status" value="1"/>
</dbReference>
<dbReference type="InterPro" id="IPR011577">
    <property type="entry name" value="Cyt_b561_bac/Ni-Hgenase"/>
</dbReference>
<keyword evidence="2" id="KW-1003">Cell membrane</keyword>
<name>A0ABV6IWM1_9PROT</name>
<dbReference type="Proteomes" id="UP001589789">
    <property type="component" value="Unassembled WGS sequence"/>
</dbReference>
<proteinExistence type="predicted"/>
<accession>A0ABV6IWM1</accession>
<dbReference type="InterPro" id="IPR016174">
    <property type="entry name" value="Di-haem_cyt_TM"/>
</dbReference>
<evidence type="ECO:0000256" key="6">
    <source>
        <dbReference type="SAM" id="Phobius"/>
    </source>
</evidence>
<feature type="transmembrane region" description="Helical" evidence="6">
    <location>
        <begin position="164"/>
        <end position="182"/>
    </location>
</feature>
<protein>
    <submittedName>
        <fullName evidence="8">Cytochrome b/b6 domain-containing protein</fullName>
    </submittedName>
</protein>
<comment type="caution">
    <text evidence="8">The sequence shown here is derived from an EMBL/GenBank/DDBJ whole genome shotgun (WGS) entry which is preliminary data.</text>
</comment>
<keyword evidence="3 6" id="KW-0812">Transmembrane</keyword>
<keyword evidence="5 6" id="KW-0472">Membrane</keyword>
<dbReference type="SUPFAM" id="SSF81342">
    <property type="entry name" value="Transmembrane di-heme cytochromes"/>
    <property type="match status" value="1"/>
</dbReference>